<dbReference type="PANTHER" id="PTHR47829">
    <property type="entry name" value="HYDROLASE, PUTATIVE (AFU_ORTHOLOGUE AFUA_1G12880)-RELATED"/>
    <property type="match status" value="1"/>
</dbReference>
<dbReference type="STRING" id="29539.SAMN02745716_1161"/>
<dbReference type="Pfam" id="PF00702">
    <property type="entry name" value="Hydrolase"/>
    <property type="match status" value="1"/>
</dbReference>
<dbReference type="NCBIfam" id="TIGR01509">
    <property type="entry name" value="HAD-SF-IA-v3"/>
    <property type="match status" value="1"/>
</dbReference>
<dbReference type="CDD" id="cd02603">
    <property type="entry name" value="HAD_sEH-N_like"/>
    <property type="match status" value="1"/>
</dbReference>
<dbReference type="AlphaFoldDB" id="A0A1H6FP14"/>
<keyword evidence="2" id="KW-0378">Hydrolase</keyword>
<dbReference type="InterPro" id="IPR023198">
    <property type="entry name" value="PGP-like_dom2"/>
</dbReference>
<dbReference type="OrthoDB" id="9795007at2"/>
<dbReference type="InterPro" id="IPR052898">
    <property type="entry name" value="ACAD10-like"/>
</dbReference>
<dbReference type="RefSeq" id="WP_093117039.1">
    <property type="nucleotide sequence ID" value="NZ_FNWJ01000001.1"/>
</dbReference>
<dbReference type="Gene3D" id="1.10.150.240">
    <property type="entry name" value="Putative phosphatase, domain 2"/>
    <property type="match status" value="1"/>
</dbReference>
<feature type="compositionally biased region" description="Polar residues" evidence="1">
    <location>
        <begin position="229"/>
        <end position="257"/>
    </location>
</feature>
<feature type="region of interest" description="Disordered" evidence="1">
    <location>
        <begin position="220"/>
        <end position="257"/>
    </location>
</feature>
<reference evidence="3" key="1">
    <citation type="submission" date="2016-10" db="EMBL/GenBank/DDBJ databases">
        <authorList>
            <person name="Varghese N."/>
            <person name="Submissions S."/>
        </authorList>
    </citation>
    <scope>NUCLEOTIDE SEQUENCE [LARGE SCALE GENOMIC DNA]</scope>
    <source>
        <strain evidence="3">ATCC 35263</strain>
    </source>
</reference>
<protein>
    <submittedName>
        <fullName evidence="2">Putative hydrolase of the HAD superfamily</fullName>
    </submittedName>
</protein>
<accession>A0A1H6FP14</accession>
<gene>
    <name evidence="2" type="ORF">SAMN02745716_1161</name>
</gene>
<evidence type="ECO:0000313" key="3">
    <source>
        <dbReference type="Proteomes" id="UP000222056"/>
    </source>
</evidence>
<dbReference type="GO" id="GO:0016787">
    <property type="term" value="F:hydrolase activity"/>
    <property type="evidence" value="ECO:0007669"/>
    <property type="project" value="UniProtKB-KW"/>
</dbReference>
<dbReference type="Gene3D" id="3.40.50.1000">
    <property type="entry name" value="HAD superfamily/HAD-like"/>
    <property type="match status" value="1"/>
</dbReference>
<dbReference type="SFLD" id="SFLDS00003">
    <property type="entry name" value="Haloacid_Dehalogenase"/>
    <property type="match status" value="1"/>
</dbReference>
<dbReference type="SFLD" id="SFLDG01129">
    <property type="entry name" value="C1.5:_HAD__Beta-PGM__Phosphata"/>
    <property type="match status" value="1"/>
</dbReference>
<proteinExistence type="predicted"/>
<dbReference type="Proteomes" id="UP000222056">
    <property type="component" value="Unassembled WGS sequence"/>
</dbReference>
<dbReference type="InterPro" id="IPR006439">
    <property type="entry name" value="HAD-SF_hydro_IA"/>
</dbReference>
<dbReference type="PANTHER" id="PTHR47829:SF1">
    <property type="entry name" value="HAD FAMILY PHOSPHATASE"/>
    <property type="match status" value="1"/>
</dbReference>
<dbReference type="EMBL" id="FNWJ01000001">
    <property type="protein sequence ID" value="SEH12647.1"/>
    <property type="molecule type" value="Genomic_DNA"/>
</dbReference>
<dbReference type="InterPro" id="IPR036412">
    <property type="entry name" value="HAD-like_sf"/>
</dbReference>
<evidence type="ECO:0000313" key="2">
    <source>
        <dbReference type="EMBL" id="SEH12647.1"/>
    </source>
</evidence>
<organism evidence="2 3">
    <name type="scientific">Thermoleophilum album</name>
    <dbReference type="NCBI Taxonomy" id="29539"/>
    <lineage>
        <taxon>Bacteria</taxon>
        <taxon>Bacillati</taxon>
        <taxon>Actinomycetota</taxon>
        <taxon>Thermoleophilia</taxon>
        <taxon>Thermoleophilales</taxon>
        <taxon>Thermoleophilaceae</taxon>
        <taxon>Thermoleophilum</taxon>
    </lineage>
</organism>
<dbReference type="PRINTS" id="PR00413">
    <property type="entry name" value="HADHALOGNASE"/>
</dbReference>
<dbReference type="InterPro" id="IPR023214">
    <property type="entry name" value="HAD_sf"/>
</dbReference>
<keyword evidence="3" id="KW-1185">Reference proteome</keyword>
<name>A0A1H6FP14_THEAL</name>
<sequence length="257" mass="28585">MSDGNRSAERTLPSALISDFGGVLTTPLDRGFRAYERESGLPLAELGEAIARVAARIGENPVYRLERGELTEREFAQLLEAELDGRFDYVRLRELYFAHLEPNLEMVEFVAELRRRSVRTALLTNNVREWEQRWRAVVPAVAELFQVIVDSSRVGSRKPERAIYELTLAQLGVEASEAVFVDDVEINCQAAAELGLATVHFRSSEQALAELAALFGVTQAPRKAPRNSRAPSEQAPSTHEQGQAPSTHEQAQASRKT</sequence>
<dbReference type="SUPFAM" id="SSF56784">
    <property type="entry name" value="HAD-like"/>
    <property type="match status" value="1"/>
</dbReference>
<evidence type="ECO:0000256" key="1">
    <source>
        <dbReference type="SAM" id="MobiDB-lite"/>
    </source>
</evidence>